<accession>A0A6J5MLW2</accession>
<proteinExistence type="predicted"/>
<sequence>MNKDEHSKEKSRILHLEAALGQDLEDLSEQLRELKIKLLDYGNSLAITNFNCDPNEKFVVYWMGGAFDFSSVWWPIFVDFGVYDKNRKVEGMKTFYEYIQEAYGVGFVELLLNTETGEKTNRWDLAEIAMFNWLVAQAKLLNWNFIPSEKPTKSEVLVPEHYRESGSDIEKVMLATHFNVFLAELPPNLAAELKAESAAKNALSKALWAAMAMKHLCRAGTKADNPVDLELGKVENYSHRARTGEWK</sequence>
<organism evidence="2">
    <name type="scientific">uncultured Caudovirales phage</name>
    <dbReference type="NCBI Taxonomy" id="2100421"/>
    <lineage>
        <taxon>Viruses</taxon>
        <taxon>Duplodnaviria</taxon>
        <taxon>Heunggongvirae</taxon>
        <taxon>Uroviricota</taxon>
        <taxon>Caudoviricetes</taxon>
        <taxon>Peduoviridae</taxon>
        <taxon>Maltschvirus</taxon>
        <taxon>Maltschvirus maltsch</taxon>
    </lineage>
</organism>
<gene>
    <name evidence="2" type="ORF">UFOVP457_52</name>
</gene>
<keyword evidence="1" id="KW-0175">Coiled coil</keyword>
<name>A0A6J5MLW2_9CAUD</name>
<dbReference type="EMBL" id="LR796435">
    <property type="protein sequence ID" value="CAB4144569.1"/>
    <property type="molecule type" value="Genomic_DNA"/>
</dbReference>
<evidence type="ECO:0000256" key="1">
    <source>
        <dbReference type="SAM" id="Coils"/>
    </source>
</evidence>
<evidence type="ECO:0000313" key="2">
    <source>
        <dbReference type="EMBL" id="CAB4144569.1"/>
    </source>
</evidence>
<protein>
    <submittedName>
        <fullName evidence="2">Uncharacterized protein</fullName>
    </submittedName>
</protein>
<reference evidence="2" key="1">
    <citation type="submission" date="2020-04" db="EMBL/GenBank/DDBJ databases">
        <authorList>
            <person name="Chiriac C."/>
            <person name="Salcher M."/>
            <person name="Ghai R."/>
            <person name="Kavagutti S V."/>
        </authorList>
    </citation>
    <scope>NUCLEOTIDE SEQUENCE</scope>
</reference>
<feature type="coiled-coil region" evidence="1">
    <location>
        <begin position="17"/>
        <end position="44"/>
    </location>
</feature>